<evidence type="ECO:0000313" key="1">
    <source>
        <dbReference type="EMBL" id="MDM8196394.1"/>
    </source>
</evidence>
<accession>A0ABT7UJR7</accession>
<dbReference type="PANTHER" id="PTHR30037">
    <property type="entry name" value="DNA-3-METHYLADENINE GLYCOSYLASE 1"/>
    <property type="match status" value="1"/>
</dbReference>
<evidence type="ECO:0000313" key="2">
    <source>
        <dbReference type="Proteomes" id="UP001529275"/>
    </source>
</evidence>
<organism evidence="1 2">
    <name type="scientific">Massilimicrobiota timonensis</name>
    <dbReference type="NCBI Taxonomy" id="1776392"/>
    <lineage>
        <taxon>Bacteria</taxon>
        <taxon>Bacillati</taxon>
        <taxon>Bacillota</taxon>
        <taxon>Erysipelotrichia</taxon>
        <taxon>Erysipelotrichales</taxon>
        <taxon>Erysipelotrichaceae</taxon>
        <taxon>Massilimicrobiota</taxon>
    </lineage>
</organism>
<dbReference type="InterPro" id="IPR011257">
    <property type="entry name" value="DNA_glycosylase"/>
</dbReference>
<dbReference type="EC" id="3.2.2.20" evidence="1"/>
<name>A0ABT7UJR7_9FIRM</name>
<dbReference type="Pfam" id="PF03352">
    <property type="entry name" value="Adenine_glyco"/>
    <property type="match status" value="1"/>
</dbReference>
<dbReference type="Proteomes" id="UP001529275">
    <property type="component" value="Unassembled WGS sequence"/>
</dbReference>
<proteinExistence type="predicted"/>
<dbReference type="InterPro" id="IPR052891">
    <property type="entry name" value="DNA-3mA_glycosylase"/>
</dbReference>
<keyword evidence="1" id="KW-0326">Glycosidase</keyword>
<comment type="caution">
    <text evidence="1">The sequence shown here is derived from an EMBL/GenBank/DDBJ whole genome shotgun (WGS) entry which is preliminary data.</text>
</comment>
<dbReference type="RefSeq" id="WP_289527988.1">
    <property type="nucleotide sequence ID" value="NZ_JAUDCK010000033.1"/>
</dbReference>
<gene>
    <name evidence="1" type="ORF">QUV98_08710</name>
</gene>
<dbReference type="EMBL" id="JAUDCK010000033">
    <property type="protein sequence ID" value="MDM8196394.1"/>
    <property type="molecule type" value="Genomic_DNA"/>
</dbReference>
<protein>
    <submittedName>
        <fullName evidence="1">DNA-3-methyladenine glycosylase I</fullName>
        <ecNumber evidence="1">3.2.2.20</ecNumber>
    </submittedName>
</protein>
<dbReference type="InterPro" id="IPR005019">
    <property type="entry name" value="Adenine_glyco"/>
</dbReference>
<keyword evidence="2" id="KW-1185">Reference proteome</keyword>
<dbReference type="PANTHER" id="PTHR30037:SF4">
    <property type="entry name" value="DNA-3-METHYLADENINE GLYCOSYLASE I"/>
    <property type="match status" value="1"/>
</dbReference>
<reference evidence="2" key="1">
    <citation type="submission" date="2023-06" db="EMBL/GenBank/DDBJ databases">
        <title>Identification and characterization of horizontal gene transfer across gut microbiota members of farm animals based on homology search.</title>
        <authorList>
            <person name="Zeman M."/>
            <person name="Kubasova T."/>
            <person name="Jahodarova E."/>
            <person name="Nykrynova M."/>
            <person name="Rychlik I."/>
        </authorList>
    </citation>
    <scope>NUCLEOTIDE SEQUENCE [LARGE SCALE GENOMIC DNA]</scope>
    <source>
        <strain evidence="2">ET341</strain>
    </source>
</reference>
<dbReference type="GO" id="GO:0008725">
    <property type="term" value="F:DNA-3-methyladenine glycosylase activity"/>
    <property type="evidence" value="ECO:0007669"/>
    <property type="project" value="UniProtKB-EC"/>
</dbReference>
<dbReference type="SUPFAM" id="SSF48150">
    <property type="entry name" value="DNA-glycosylase"/>
    <property type="match status" value="1"/>
</dbReference>
<keyword evidence="1" id="KW-0378">Hydrolase</keyword>
<dbReference type="Gene3D" id="1.10.340.30">
    <property type="entry name" value="Hypothetical protein, domain 2"/>
    <property type="match status" value="1"/>
</dbReference>
<sequence length="181" mass="21525">MKRCQWAYNERLIAYHDHIWGIPQHDETQLYKMLVLEGLQAGLSWDIILKKEELYDKALDHFDYHRIALYDSKKYDELMQTEGLIKNRLKMKAIITNAKAFLEIQKQYGTFDSFIWSYVDFQPVQHHYQTSQDVPSSDDLSIQISKDLKKYGFCFVGPTIIYSYLQAIGIYNDHEINCDFY</sequence>